<organism evidence="1 2">
    <name type="scientific">Streptomyces daqingensis</name>
    <dbReference type="NCBI Taxonomy" id="1472640"/>
    <lineage>
        <taxon>Bacteria</taxon>
        <taxon>Bacillati</taxon>
        <taxon>Actinomycetota</taxon>
        <taxon>Actinomycetes</taxon>
        <taxon>Kitasatosporales</taxon>
        <taxon>Streptomycetaceae</taxon>
        <taxon>Streptomyces</taxon>
    </lineage>
</organism>
<name>A0ABQ2MHH6_9ACTN</name>
<accession>A0ABQ2MHH6</accession>
<gene>
    <name evidence="1" type="ORF">GCM10012287_35260</name>
</gene>
<evidence type="ECO:0000313" key="2">
    <source>
        <dbReference type="Proteomes" id="UP000631535"/>
    </source>
</evidence>
<dbReference type="Proteomes" id="UP000631535">
    <property type="component" value="Unassembled WGS sequence"/>
</dbReference>
<proteinExistence type="predicted"/>
<reference evidence="2" key="1">
    <citation type="journal article" date="2019" name="Int. J. Syst. Evol. Microbiol.">
        <title>The Global Catalogue of Microorganisms (GCM) 10K type strain sequencing project: providing services to taxonomists for standard genome sequencing and annotation.</title>
        <authorList>
            <consortium name="The Broad Institute Genomics Platform"/>
            <consortium name="The Broad Institute Genome Sequencing Center for Infectious Disease"/>
            <person name="Wu L."/>
            <person name="Ma J."/>
        </authorList>
    </citation>
    <scope>NUCLEOTIDE SEQUENCE [LARGE SCALE GENOMIC DNA]</scope>
    <source>
        <strain evidence="2">CGMCC 4.7178</strain>
    </source>
</reference>
<protein>
    <submittedName>
        <fullName evidence="1">Uncharacterized protein</fullName>
    </submittedName>
</protein>
<comment type="caution">
    <text evidence="1">The sequence shown here is derived from an EMBL/GenBank/DDBJ whole genome shotgun (WGS) entry which is preliminary data.</text>
</comment>
<keyword evidence="2" id="KW-1185">Reference proteome</keyword>
<sequence length="186" mass="20973">MLHDADSLILELQRLRERPSVGDAPPVLSVFDVTTAGDPASYLERLREPVEAGLRLGLTEEFCDDDLPTDELPDWFIDVSGDRFEGAPDFAQLGRERHSKLRGSGNWRVQGWLFRFAPDDETRGWAWWDATVVGKSKVRIWVDSWGESFFGCGDLRWVAFTAGARDVDGPRLARPEEWAAEIAGRP</sequence>
<evidence type="ECO:0000313" key="1">
    <source>
        <dbReference type="EMBL" id="GGO51982.1"/>
    </source>
</evidence>
<dbReference type="EMBL" id="BMMP01000011">
    <property type="protein sequence ID" value="GGO51982.1"/>
    <property type="molecule type" value="Genomic_DNA"/>
</dbReference>